<dbReference type="GO" id="GO:0004177">
    <property type="term" value="F:aminopeptidase activity"/>
    <property type="evidence" value="ECO:0007669"/>
    <property type="project" value="UniProtKB-KW"/>
</dbReference>
<proteinExistence type="predicted"/>
<protein>
    <submittedName>
        <fullName evidence="1">Methionine aminopeptidase</fullName>
    </submittedName>
</protein>
<accession>A0ABU6MG60</accession>
<reference evidence="1 2" key="1">
    <citation type="submission" date="2023-03" db="EMBL/GenBank/DDBJ databases">
        <title>Bacillus Genome Sequencing.</title>
        <authorList>
            <person name="Dunlap C."/>
        </authorList>
    </citation>
    <scope>NUCLEOTIDE SEQUENCE [LARGE SCALE GENOMIC DNA]</scope>
    <source>
        <strain evidence="1 2">B-23453</strain>
    </source>
</reference>
<evidence type="ECO:0000313" key="1">
    <source>
        <dbReference type="EMBL" id="MED1203403.1"/>
    </source>
</evidence>
<keyword evidence="1" id="KW-0645">Protease</keyword>
<comment type="caution">
    <text evidence="1">The sequence shown here is derived from an EMBL/GenBank/DDBJ whole genome shotgun (WGS) entry which is preliminary data.</text>
</comment>
<dbReference type="EMBL" id="JARMAB010000012">
    <property type="protein sequence ID" value="MED1203403.1"/>
    <property type="molecule type" value="Genomic_DNA"/>
</dbReference>
<gene>
    <name evidence="1" type="ORF">P4T90_09965</name>
</gene>
<evidence type="ECO:0000313" key="2">
    <source>
        <dbReference type="Proteomes" id="UP001341444"/>
    </source>
</evidence>
<keyword evidence="1" id="KW-0031">Aminopeptidase</keyword>
<organism evidence="1 2">
    <name type="scientific">Heyndrickxia acidicola</name>
    <dbReference type="NCBI Taxonomy" id="209389"/>
    <lineage>
        <taxon>Bacteria</taxon>
        <taxon>Bacillati</taxon>
        <taxon>Bacillota</taxon>
        <taxon>Bacilli</taxon>
        <taxon>Bacillales</taxon>
        <taxon>Bacillaceae</taxon>
        <taxon>Heyndrickxia</taxon>
    </lineage>
</organism>
<dbReference type="Gene3D" id="2.10.230.10">
    <property type="entry name" value="Heat shock protein DnaJ, cysteine-rich domain"/>
    <property type="match status" value="1"/>
</dbReference>
<dbReference type="Proteomes" id="UP001341444">
    <property type="component" value="Unassembled WGS sequence"/>
</dbReference>
<dbReference type="SUPFAM" id="SSF57938">
    <property type="entry name" value="DnaJ/Hsp40 cysteine-rich domain"/>
    <property type="match status" value="1"/>
</dbReference>
<name>A0ABU6MG60_9BACI</name>
<sequence length="68" mass="7796">MAVGLFSTISNWQEQRYEKLKLTMQEQGKCPDCKGRGFMPLYTPYSAPYQCTSCEGSGMYDAWLQNNL</sequence>
<keyword evidence="2" id="KW-1185">Reference proteome</keyword>
<dbReference type="InterPro" id="IPR036410">
    <property type="entry name" value="HSP_DnaJ_Cys-rich_dom_sf"/>
</dbReference>
<keyword evidence="1" id="KW-0378">Hydrolase</keyword>